<name>A0A9P7L2X1_9HYPO</name>
<evidence type="ECO:0000313" key="3">
    <source>
        <dbReference type="Proteomes" id="UP000750502"/>
    </source>
</evidence>
<reference evidence="2" key="1">
    <citation type="journal article" date="2020" name="bioRxiv">
        <title>Historical genomics reveals the evolutionary mechanisms behind multiple outbreaks of the host-specific coffee wilt pathogen Fusarium xylarioides.</title>
        <authorList>
            <person name="Peck D."/>
            <person name="Nowell R.W."/>
            <person name="Flood J."/>
            <person name="Ryan M.J."/>
            <person name="Barraclough T.G."/>
        </authorList>
    </citation>
    <scope>NUCLEOTIDE SEQUENCE</scope>
    <source>
        <strain evidence="2">IMI 127659i</strain>
    </source>
</reference>
<protein>
    <recommendedName>
        <fullName evidence="1">Tc1-like transposase DDE domain-containing protein</fullName>
    </recommendedName>
</protein>
<evidence type="ECO:0000313" key="2">
    <source>
        <dbReference type="EMBL" id="KAG5759174.1"/>
    </source>
</evidence>
<dbReference type="InterPro" id="IPR038717">
    <property type="entry name" value="Tc1-like_DDE_dom"/>
</dbReference>
<dbReference type="Gene3D" id="3.30.420.10">
    <property type="entry name" value="Ribonuclease H-like superfamily/Ribonuclease H"/>
    <property type="match status" value="1"/>
</dbReference>
<reference evidence="2" key="2">
    <citation type="submission" date="2020-10" db="EMBL/GenBank/DDBJ databases">
        <authorList>
            <person name="Peck L.D."/>
            <person name="Nowell R.W."/>
            <person name="Flood J."/>
            <person name="Ryan M.J."/>
            <person name="Barraclough T.G."/>
        </authorList>
    </citation>
    <scope>NUCLEOTIDE SEQUENCE</scope>
    <source>
        <strain evidence="2">IMI 127659i</strain>
    </source>
</reference>
<comment type="caution">
    <text evidence="2">The sequence shown here is derived from an EMBL/GenBank/DDBJ whole genome shotgun (WGS) entry which is preliminary data.</text>
</comment>
<evidence type="ECO:0000259" key="1">
    <source>
        <dbReference type="Pfam" id="PF13358"/>
    </source>
</evidence>
<dbReference type="EMBL" id="JADFTT010000700">
    <property type="protein sequence ID" value="KAG5759174.1"/>
    <property type="molecule type" value="Genomic_DNA"/>
</dbReference>
<dbReference type="Proteomes" id="UP000750502">
    <property type="component" value="Unassembled WGS sequence"/>
</dbReference>
<proteinExistence type="predicted"/>
<sequence>MKEIAVRTPYTYRQVQHASETPVTPQKSKPRPYSCRLSPYQLDQLQEFLDDEPANRDVPWQDLRYLLPCLYEPGLDAVKTAMQDLGYYKTTKKKSPLNTPAVRQKRVKMCQYLLERYPEPDDWLRCPIAFSDETFVTTFDRGLRLVTIHELEDPKTFTRLLHKGNGRMFWSFICGPYKGSGFVYPRDISASSKSYRYHCLPRFEAFIWQLQQLGYEQPIFMQDGSRVHTAAATMTYLRDHGIEVLDWAPYSPDLNPIENIWALLKPWIGGHYEVEKLSPQQLEEAILAAWEALPEEEVIKVFRSMPDRLKECIAKGGYQTSY</sequence>
<accession>A0A9P7L2X1</accession>
<keyword evidence="3" id="KW-1185">Reference proteome</keyword>
<organism evidence="2 3">
    <name type="scientific">Fusarium xylarioides</name>
    <dbReference type="NCBI Taxonomy" id="221167"/>
    <lineage>
        <taxon>Eukaryota</taxon>
        <taxon>Fungi</taxon>
        <taxon>Dikarya</taxon>
        <taxon>Ascomycota</taxon>
        <taxon>Pezizomycotina</taxon>
        <taxon>Sordariomycetes</taxon>
        <taxon>Hypocreomycetidae</taxon>
        <taxon>Hypocreales</taxon>
        <taxon>Nectriaceae</taxon>
        <taxon>Fusarium</taxon>
        <taxon>Fusarium fujikuroi species complex</taxon>
    </lineage>
</organism>
<dbReference type="OrthoDB" id="4980266at2759"/>
<dbReference type="AlphaFoldDB" id="A0A9P7L2X1"/>
<dbReference type="Pfam" id="PF13358">
    <property type="entry name" value="DDE_3"/>
    <property type="match status" value="1"/>
</dbReference>
<dbReference type="GO" id="GO:0003676">
    <property type="term" value="F:nucleic acid binding"/>
    <property type="evidence" value="ECO:0007669"/>
    <property type="project" value="InterPro"/>
</dbReference>
<feature type="domain" description="Tc1-like transposase DDE" evidence="1">
    <location>
        <begin position="202"/>
        <end position="269"/>
    </location>
</feature>
<dbReference type="InterPro" id="IPR036397">
    <property type="entry name" value="RNaseH_sf"/>
</dbReference>
<gene>
    <name evidence="2" type="ORF">H9Q72_012694</name>
</gene>